<dbReference type="Pfam" id="PF01609">
    <property type="entry name" value="DDE_Tnp_1"/>
    <property type="match status" value="1"/>
</dbReference>
<name>A0ABS4ER31_9HYPH</name>
<dbReference type="EMBL" id="JAGGJV010000007">
    <property type="protein sequence ID" value="MBP1860388.1"/>
    <property type="molecule type" value="Genomic_DNA"/>
</dbReference>
<dbReference type="RefSeq" id="WP_407692786.1">
    <property type="nucleotide sequence ID" value="NZ_JAGGJV010000007.1"/>
</dbReference>
<dbReference type="InterPro" id="IPR002559">
    <property type="entry name" value="Transposase_11"/>
</dbReference>
<proteinExistence type="predicted"/>
<organism evidence="3 4">
    <name type="scientific">Rhizobium herbae</name>
    <dbReference type="NCBI Taxonomy" id="508661"/>
    <lineage>
        <taxon>Bacteria</taxon>
        <taxon>Pseudomonadati</taxon>
        <taxon>Pseudomonadota</taxon>
        <taxon>Alphaproteobacteria</taxon>
        <taxon>Hyphomicrobiales</taxon>
        <taxon>Rhizobiaceae</taxon>
        <taxon>Rhizobium/Agrobacterium group</taxon>
        <taxon>Rhizobium</taxon>
    </lineage>
</organism>
<protein>
    <submittedName>
        <fullName evidence="3">IS5 family transposase</fullName>
    </submittedName>
</protein>
<feature type="domain" description="Transposase IS4-like" evidence="2">
    <location>
        <begin position="5"/>
        <end position="59"/>
    </location>
</feature>
<feature type="compositionally biased region" description="Polar residues" evidence="1">
    <location>
        <begin position="69"/>
        <end position="81"/>
    </location>
</feature>
<gene>
    <name evidence="3" type="ORF">J2Z75_003909</name>
</gene>
<evidence type="ECO:0000256" key="1">
    <source>
        <dbReference type="SAM" id="MobiDB-lite"/>
    </source>
</evidence>
<dbReference type="Proteomes" id="UP000823786">
    <property type="component" value="Unassembled WGS sequence"/>
</dbReference>
<reference evidence="3 4" key="1">
    <citation type="submission" date="2021-03" db="EMBL/GenBank/DDBJ databases">
        <title>Genomic Encyclopedia of Type Strains, Phase IV (KMG-IV): sequencing the most valuable type-strain genomes for metagenomic binning, comparative biology and taxonomic classification.</title>
        <authorList>
            <person name="Goeker M."/>
        </authorList>
    </citation>
    <scope>NUCLEOTIDE SEQUENCE [LARGE SCALE GENOMIC DNA]</scope>
    <source>
        <strain evidence="3 4">DSM 26427</strain>
    </source>
</reference>
<evidence type="ECO:0000313" key="4">
    <source>
        <dbReference type="Proteomes" id="UP000823786"/>
    </source>
</evidence>
<sequence>MLLFLTAGNASDYQGARHLPDQLPKARELLADRGYDPDWFRNGLKEKGISTCISPRKKAPHPVDHDKTSPQPAATGSINDA</sequence>
<comment type="caution">
    <text evidence="3">The sequence shown here is derived from an EMBL/GenBank/DDBJ whole genome shotgun (WGS) entry which is preliminary data.</text>
</comment>
<keyword evidence="4" id="KW-1185">Reference proteome</keyword>
<evidence type="ECO:0000313" key="3">
    <source>
        <dbReference type="EMBL" id="MBP1860388.1"/>
    </source>
</evidence>
<accession>A0ABS4ER31</accession>
<feature type="region of interest" description="Disordered" evidence="1">
    <location>
        <begin position="53"/>
        <end position="81"/>
    </location>
</feature>
<evidence type="ECO:0000259" key="2">
    <source>
        <dbReference type="Pfam" id="PF01609"/>
    </source>
</evidence>